<sequence length="342" mass="40180">MNSLKPFLKPLKKLSFSLRDTNHPLKSNNAYNSLAQIFNVDESWKKTSHRVLLEKISNQLNHQGKTAWDGYKNHIQNIFDNIDVAFVNYNFLASNWLAIEDPASIRWYDYLRKSDYKFQNRIDLLNHYLTARQVEFNRCELKNLNMFGILFTPSWKLRDLNSMEEFDVALRNQMKKNFFKSNLGWLYLYDSRLLYCNFAYDNLRNAILHNVDCRYSCFSTKDESGDIMGANFSFCNASFTDFSYCYAREATFYQTNLDYARFDHANLIGPLFINSSLKNVSFANLERNILHNASFRNSNLQGADFTNVKLYNVDMRGSDLRYVKGITSLTSNLIHIDEKTRF</sequence>
<protein>
    <submittedName>
        <fullName evidence="1">Pentapeptide repeat-containing protein</fullName>
    </submittedName>
</protein>
<evidence type="ECO:0000313" key="1">
    <source>
        <dbReference type="EMBL" id="MFC3909415.1"/>
    </source>
</evidence>
<keyword evidence="2" id="KW-1185">Reference proteome</keyword>
<name>A0ABV8CGG8_9GAMM</name>
<comment type="caution">
    <text evidence="1">The sequence shown here is derived from an EMBL/GenBank/DDBJ whole genome shotgun (WGS) entry which is preliminary data.</text>
</comment>
<accession>A0ABV8CGG8</accession>
<dbReference type="InterPro" id="IPR051082">
    <property type="entry name" value="Pentapeptide-BTB/POZ_domain"/>
</dbReference>
<dbReference type="Proteomes" id="UP001595758">
    <property type="component" value="Unassembled WGS sequence"/>
</dbReference>
<dbReference type="RefSeq" id="WP_382343611.1">
    <property type="nucleotide sequence ID" value="NZ_JBHSAB010000023.1"/>
</dbReference>
<dbReference type="InterPro" id="IPR001646">
    <property type="entry name" value="5peptide_repeat"/>
</dbReference>
<proteinExistence type="predicted"/>
<dbReference type="EMBL" id="JBHSAB010000023">
    <property type="protein sequence ID" value="MFC3909415.1"/>
    <property type="molecule type" value="Genomic_DNA"/>
</dbReference>
<organism evidence="1 2">
    <name type="scientific">Legionella dresdenensis</name>
    <dbReference type="NCBI Taxonomy" id="450200"/>
    <lineage>
        <taxon>Bacteria</taxon>
        <taxon>Pseudomonadati</taxon>
        <taxon>Pseudomonadota</taxon>
        <taxon>Gammaproteobacteria</taxon>
        <taxon>Legionellales</taxon>
        <taxon>Legionellaceae</taxon>
        <taxon>Legionella</taxon>
    </lineage>
</organism>
<dbReference type="PANTHER" id="PTHR14136:SF17">
    <property type="entry name" value="BTB_POZ DOMAIN-CONTAINING PROTEIN KCTD9"/>
    <property type="match status" value="1"/>
</dbReference>
<dbReference type="Gene3D" id="2.160.20.80">
    <property type="entry name" value="E3 ubiquitin-protein ligase SopA"/>
    <property type="match status" value="1"/>
</dbReference>
<reference evidence="2" key="1">
    <citation type="journal article" date="2019" name="Int. J. Syst. Evol. Microbiol.">
        <title>The Global Catalogue of Microorganisms (GCM) 10K type strain sequencing project: providing services to taxonomists for standard genome sequencing and annotation.</title>
        <authorList>
            <consortium name="The Broad Institute Genomics Platform"/>
            <consortium name="The Broad Institute Genome Sequencing Center for Infectious Disease"/>
            <person name="Wu L."/>
            <person name="Ma J."/>
        </authorList>
    </citation>
    <scope>NUCLEOTIDE SEQUENCE [LARGE SCALE GENOMIC DNA]</scope>
    <source>
        <strain evidence="2">CCUG 59858</strain>
    </source>
</reference>
<dbReference type="SUPFAM" id="SSF141571">
    <property type="entry name" value="Pentapeptide repeat-like"/>
    <property type="match status" value="1"/>
</dbReference>
<dbReference type="PANTHER" id="PTHR14136">
    <property type="entry name" value="BTB_POZ DOMAIN-CONTAINING PROTEIN KCTD9"/>
    <property type="match status" value="1"/>
</dbReference>
<dbReference type="Pfam" id="PF00805">
    <property type="entry name" value="Pentapeptide"/>
    <property type="match status" value="2"/>
</dbReference>
<gene>
    <name evidence="1" type="ORF">ACFORL_10065</name>
</gene>
<evidence type="ECO:0000313" key="2">
    <source>
        <dbReference type="Proteomes" id="UP001595758"/>
    </source>
</evidence>